<reference evidence="2 3" key="1">
    <citation type="submission" date="2019-05" db="EMBL/GenBank/DDBJ databases">
        <title>Another draft genome of Portunus trituberculatus and its Hox gene families provides insights of decapod evolution.</title>
        <authorList>
            <person name="Jeong J.-H."/>
            <person name="Song I."/>
            <person name="Kim S."/>
            <person name="Choi T."/>
            <person name="Kim D."/>
            <person name="Ryu S."/>
            <person name="Kim W."/>
        </authorList>
    </citation>
    <scope>NUCLEOTIDE SEQUENCE [LARGE SCALE GENOMIC DNA]</scope>
    <source>
        <tissue evidence="2">Muscle</tissue>
    </source>
</reference>
<name>A0A5B7I4L9_PORTR</name>
<accession>A0A5B7I4L9</accession>
<evidence type="ECO:0000313" key="3">
    <source>
        <dbReference type="Proteomes" id="UP000324222"/>
    </source>
</evidence>
<keyword evidence="3" id="KW-1185">Reference proteome</keyword>
<dbReference type="EMBL" id="VSRR010042032">
    <property type="protein sequence ID" value="MPC75858.1"/>
    <property type="molecule type" value="Genomic_DNA"/>
</dbReference>
<organism evidence="2 3">
    <name type="scientific">Portunus trituberculatus</name>
    <name type="common">Swimming crab</name>
    <name type="synonym">Neptunus trituberculatus</name>
    <dbReference type="NCBI Taxonomy" id="210409"/>
    <lineage>
        <taxon>Eukaryota</taxon>
        <taxon>Metazoa</taxon>
        <taxon>Ecdysozoa</taxon>
        <taxon>Arthropoda</taxon>
        <taxon>Crustacea</taxon>
        <taxon>Multicrustacea</taxon>
        <taxon>Malacostraca</taxon>
        <taxon>Eumalacostraca</taxon>
        <taxon>Eucarida</taxon>
        <taxon>Decapoda</taxon>
        <taxon>Pleocyemata</taxon>
        <taxon>Brachyura</taxon>
        <taxon>Eubrachyura</taxon>
        <taxon>Portunoidea</taxon>
        <taxon>Portunidae</taxon>
        <taxon>Portuninae</taxon>
        <taxon>Portunus</taxon>
    </lineage>
</organism>
<dbReference type="Proteomes" id="UP000324222">
    <property type="component" value="Unassembled WGS sequence"/>
</dbReference>
<feature type="compositionally biased region" description="Polar residues" evidence="1">
    <location>
        <begin position="87"/>
        <end position="98"/>
    </location>
</feature>
<gene>
    <name evidence="2" type="ORF">E2C01_070255</name>
</gene>
<evidence type="ECO:0000256" key="1">
    <source>
        <dbReference type="SAM" id="MobiDB-lite"/>
    </source>
</evidence>
<protein>
    <submittedName>
        <fullName evidence="2">Uncharacterized protein</fullName>
    </submittedName>
</protein>
<sequence>MASSFSQGLSSHLACWRQVVAPLPSPAQSALLIGDPLGDSFGSTQTVADALARSPQVAVVYWGAPPGRAGSERAHASSSRAAPPQYQGPSRFQRTSNRFLPYPSASRQAQSSSRDRRGPPGWDGSFSTRRASGQPFRTTTAASRGSWQ</sequence>
<evidence type="ECO:0000313" key="2">
    <source>
        <dbReference type="EMBL" id="MPC75858.1"/>
    </source>
</evidence>
<feature type="region of interest" description="Disordered" evidence="1">
    <location>
        <begin position="63"/>
        <end position="148"/>
    </location>
</feature>
<comment type="caution">
    <text evidence="2">The sequence shown here is derived from an EMBL/GenBank/DDBJ whole genome shotgun (WGS) entry which is preliminary data.</text>
</comment>
<dbReference type="AlphaFoldDB" id="A0A5B7I4L9"/>
<proteinExistence type="predicted"/>
<feature type="compositionally biased region" description="Polar residues" evidence="1">
    <location>
        <begin position="125"/>
        <end position="148"/>
    </location>
</feature>